<dbReference type="AlphaFoldDB" id="A0A1S9RCU5"/>
<dbReference type="Proteomes" id="UP000190744">
    <property type="component" value="Unassembled WGS sequence"/>
</dbReference>
<reference evidence="3" key="1">
    <citation type="submission" date="2015-09" db="EMBL/GenBank/DDBJ databases">
        <authorList>
            <person name="Fill T.P."/>
            <person name="Baretta J.F."/>
            <person name="de Almeida L.G."/>
            <person name="Rocha M."/>
            <person name="de Souza D.H."/>
            <person name="Malavazi I."/>
            <person name="Cerdeira L.T."/>
            <person name="Hong H."/>
            <person name="Samborskyy M."/>
            <person name="de Vasconcelos A.T."/>
            <person name="Leadlay P."/>
            <person name="Rodrigues-Filho E."/>
        </authorList>
    </citation>
    <scope>NUCLEOTIDE SEQUENCE [LARGE SCALE GENOMIC DNA]</scope>
    <source>
        <strain evidence="3">LaBioMMi 136</strain>
    </source>
</reference>
<comment type="caution">
    <text evidence="2">The sequence shown here is derived from an EMBL/GenBank/DDBJ whole genome shotgun (WGS) entry which is preliminary data.</text>
</comment>
<feature type="region of interest" description="Disordered" evidence="1">
    <location>
        <begin position="234"/>
        <end position="255"/>
    </location>
</feature>
<evidence type="ECO:0000313" key="3">
    <source>
        <dbReference type="Proteomes" id="UP000190744"/>
    </source>
</evidence>
<name>A0A1S9RCU5_PENBI</name>
<protein>
    <submittedName>
        <fullName evidence="2">Uncharacterized protein</fullName>
    </submittedName>
</protein>
<dbReference type="EMBL" id="LJBN01000198">
    <property type="protein sequence ID" value="OOQ83369.1"/>
    <property type="molecule type" value="Genomic_DNA"/>
</dbReference>
<organism evidence="2 3">
    <name type="scientific">Penicillium brasilianum</name>
    <dbReference type="NCBI Taxonomy" id="104259"/>
    <lineage>
        <taxon>Eukaryota</taxon>
        <taxon>Fungi</taxon>
        <taxon>Dikarya</taxon>
        <taxon>Ascomycota</taxon>
        <taxon>Pezizomycotina</taxon>
        <taxon>Eurotiomycetes</taxon>
        <taxon>Eurotiomycetidae</taxon>
        <taxon>Eurotiales</taxon>
        <taxon>Aspergillaceae</taxon>
        <taxon>Penicillium</taxon>
    </lineage>
</organism>
<evidence type="ECO:0000313" key="2">
    <source>
        <dbReference type="EMBL" id="OOQ83369.1"/>
    </source>
</evidence>
<gene>
    <name evidence="2" type="ORF">PEBR_34978</name>
</gene>
<sequence length="289" mass="32425">MPPSVPDPHDRSSGTRTPREDLDLVAIKKWEVYSVDLLRVWDFAKEGFKDIPKNVRLSDEAAFAISVFMPRSLRAIYYPYDFDSRGDLREFRIAQDPPMIIQCHGINWFPVYRGVNILCGSWWPACGWLRGVDLSPEYGYTVGEYAAPPEAVKACTTPFQLNSHQLRPSPSGVSPDMLLLGISPPVSLEDAVARQGIALNMDIEPRRIAVIESKATYCIRNLTKIKGFHYLAGPTSDPKDSSQSIHRHRSSKKVDLQKMYGGPYKNFTTTKAQKNWEGDATVQDTCSAA</sequence>
<proteinExistence type="predicted"/>
<accession>A0A1S9RCU5</accession>
<evidence type="ECO:0000256" key="1">
    <source>
        <dbReference type="SAM" id="MobiDB-lite"/>
    </source>
</evidence>